<evidence type="ECO:0008006" key="3">
    <source>
        <dbReference type="Google" id="ProtNLM"/>
    </source>
</evidence>
<evidence type="ECO:0000313" key="1">
    <source>
        <dbReference type="EMBL" id="CVK16924.1"/>
    </source>
</evidence>
<dbReference type="InterPro" id="IPR010862">
    <property type="entry name" value="DUF1493"/>
</dbReference>
<dbReference type="RefSeq" id="WP_055426107.1">
    <property type="nucleotide sequence ID" value="NZ_FCOR01000012.1"/>
</dbReference>
<dbReference type="AlphaFoldDB" id="A0A0X3ARG2"/>
<dbReference type="Proteomes" id="UP000182761">
    <property type="component" value="Unassembled WGS sequence"/>
</dbReference>
<evidence type="ECO:0000313" key="2">
    <source>
        <dbReference type="Proteomes" id="UP000182761"/>
    </source>
</evidence>
<accession>A0A0X3ARG2</accession>
<dbReference type="Pfam" id="PF07377">
    <property type="entry name" value="DUF1493"/>
    <property type="match status" value="1"/>
</dbReference>
<sequence length="116" mass="13741">MIDHKLQLFLEKELLSKWSKRIIFTPDMKLYKDFGLVGDDVDDFLLHFTKEFNITFSNKFNFDERFYPEAYTIFDVFKNIYNKIKGIFSQKTTNAPELKDLSIAELQEAIKTGVLK</sequence>
<dbReference type="OrthoDB" id="1452418at2"/>
<gene>
    <name evidence="1" type="ORF">Ga0061079_11257</name>
</gene>
<organism evidence="1 2">
    <name type="scientific">Apibacter mensalis</name>
    <dbReference type="NCBI Taxonomy" id="1586267"/>
    <lineage>
        <taxon>Bacteria</taxon>
        <taxon>Pseudomonadati</taxon>
        <taxon>Bacteroidota</taxon>
        <taxon>Flavobacteriia</taxon>
        <taxon>Flavobacteriales</taxon>
        <taxon>Weeksellaceae</taxon>
        <taxon>Apibacter</taxon>
    </lineage>
</organism>
<reference evidence="1 2" key="1">
    <citation type="submission" date="2016-01" db="EMBL/GenBank/DDBJ databases">
        <authorList>
            <person name="McClelland M."/>
            <person name="Jain A."/>
            <person name="Saraogi P."/>
            <person name="Mendelson R."/>
            <person name="Westerman R."/>
            <person name="SanMiguel P."/>
            <person name="Csonka L."/>
        </authorList>
    </citation>
    <scope>NUCLEOTIDE SEQUENCE [LARGE SCALE GENOMIC DNA]</scope>
    <source>
        <strain evidence="1 2">R-53146</strain>
    </source>
</reference>
<protein>
    <recommendedName>
        <fullName evidence="3">DUF1493 family protein</fullName>
    </recommendedName>
</protein>
<name>A0A0X3ARG2_9FLAO</name>
<proteinExistence type="predicted"/>
<dbReference type="EMBL" id="FCOR01000012">
    <property type="protein sequence ID" value="CVK16924.1"/>
    <property type="molecule type" value="Genomic_DNA"/>
</dbReference>
<keyword evidence="2" id="KW-1185">Reference proteome</keyword>